<reference evidence="8 9" key="1">
    <citation type="submission" date="2016-07" db="EMBL/GenBank/DDBJ databases">
        <title>Pervasive Adenine N6-methylation of Active Genes in Fungi.</title>
        <authorList>
            <consortium name="DOE Joint Genome Institute"/>
            <person name="Mondo S.J."/>
            <person name="Dannebaum R.O."/>
            <person name="Kuo R.C."/>
            <person name="Labutti K."/>
            <person name="Haridas S."/>
            <person name="Kuo A."/>
            <person name="Salamov A."/>
            <person name="Ahrendt S.R."/>
            <person name="Lipzen A."/>
            <person name="Sullivan W."/>
            <person name="Andreopoulos W.B."/>
            <person name="Clum A."/>
            <person name="Lindquist E."/>
            <person name="Daum C."/>
            <person name="Ramamoorthy G.K."/>
            <person name="Gryganskyi A."/>
            <person name="Culley D."/>
            <person name="Magnuson J.K."/>
            <person name="James T.Y."/>
            <person name="O'Malley M.A."/>
            <person name="Stajich J.E."/>
            <person name="Spatafora J.W."/>
            <person name="Visel A."/>
            <person name="Grigoriev I.V."/>
        </authorList>
    </citation>
    <scope>NUCLEOTIDE SEQUENCE [LARGE SCALE GENOMIC DNA]</scope>
    <source>
        <strain evidence="8 9">CBS 931.73</strain>
    </source>
</reference>
<dbReference type="FunCoup" id="A0A1Y1Y4X0">
    <property type="interactions" value="28"/>
</dbReference>
<dbReference type="SUPFAM" id="SSF53335">
    <property type="entry name" value="S-adenosyl-L-methionine-dependent methyltransferases"/>
    <property type="match status" value="1"/>
</dbReference>
<dbReference type="InterPro" id="IPR029063">
    <property type="entry name" value="SAM-dependent_MTases_sf"/>
</dbReference>
<dbReference type="Gene3D" id="3.40.50.150">
    <property type="entry name" value="Vaccinia Virus protein VP39"/>
    <property type="match status" value="1"/>
</dbReference>
<dbReference type="PANTHER" id="PTHR12315:SF0">
    <property type="entry name" value="7SK SNRNA METHYLPHOSPHATE CAPPING ENZYME"/>
    <property type="match status" value="1"/>
</dbReference>
<evidence type="ECO:0000256" key="4">
    <source>
        <dbReference type="ARBA" id="ARBA00022691"/>
    </source>
</evidence>
<evidence type="ECO:0000256" key="2">
    <source>
        <dbReference type="ARBA" id="ARBA00022603"/>
    </source>
</evidence>
<dbReference type="InterPro" id="IPR039772">
    <property type="entry name" value="Bin3-like"/>
</dbReference>
<accession>A0A1Y1Y4X0</accession>
<keyword evidence="3 6" id="KW-0808">Transferase</keyword>
<sequence length="276" mass="32181">MSTNPYLQHTACVQSKKRPRLDLNRPRKKLLGSKAAFHSQGAKEKKKEKATKYIFGNYPQYYGYRNKRKDPRLELIQKWVEGKVVLDIGCNAGYVAVELALRHRPKEIIGVDIDETLITKSWAHLKHQARLLNQDGVSHDNPPLPHNIQFRACNWVQDDEECVSKYDVILCLSVTKWIHLNQGDGGIKQLFQKIHDSLSDDGVFILEPQPWSSYYRRSHLTPEIWENYKRIQLRPEQFEVYLTHTIGFQHCELLGVPETDSKGFSRPLYLFRKLAK</sequence>
<dbReference type="EC" id="2.1.1.-" evidence="6"/>
<keyword evidence="2 6" id="KW-0489">Methyltransferase</keyword>
<keyword evidence="4 5" id="KW-0949">S-adenosyl-L-methionine</keyword>
<dbReference type="GO" id="GO:0040031">
    <property type="term" value="P:snRNA modification"/>
    <property type="evidence" value="ECO:0007669"/>
    <property type="project" value="TreeGrafter"/>
</dbReference>
<dbReference type="Pfam" id="PF06859">
    <property type="entry name" value="Bin3"/>
    <property type="match status" value="1"/>
</dbReference>
<dbReference type="AlphaFoldDB" id="A0A1Y1Y4X0"/>
<dbReference type="EMBL" id="MCFE01000249">
    <property type="protein sequence ID" value="ORX93037.1"/>
    <property type="molecule type" value="Genomic_DNA"/>
</dbReference>
<dbReference type="Proteomes" id="UP000193498">
    <property type="component" value="Unassembled WGS sequence"/>
</dbReference>
<dbReference type="InterPro" id="IPR010675">
    <property type="entry name" value="Bin3_C"/>
</dbReference>
<dbReference type="CDD" id="cd02440">
    <property type="entry name" value="AdoMet_MTases"/>
    <property type="match status" value="1"/>
</dbReference>
<gene>
    <name evidence="8" type="ORF">K493DRAFT_285123</name>
</gene>
<keyword evidence="9" id="KW-1185">Reference proteome</keyword>
<protein>
    <recommendedName>
        <fullName evidence="6">RNA methyltransferase</fullName>
        <ecNumber evidence="6">2.1.1.-</ecNumber>
    </recommendedName>
</protein>
<comment type="similarity">
    <text evidence="1 6">Belongs to the methyltransferase superfamily.</text>
</comment>
<evidence type="ECO:0000259" key="7">
    <source>
        <dbReference type="PROSITE" id="PS51515"/>
    </source>
</evidence>
<evidence type="ECO:0000256" key="3">
    <source>
        <dbReference type="ARBA" id="ARBA00022679"/>
    </source>
</evidence>
<dbReference type="InParanoid" id="A0A1Y1Y4X0"/>
<dbReference type="GO" id="GO:0017069">
    <property type="term" value="F:snRNA binding"/>
    <property type="evidence" value="ECO:0007669"/>
    <property type="project" value="TreeGrafter"/>
</dbReference>
<evidence type="ECO:0000313" key="8">
    <source>
        <dbReference type="EMBL" id="ORX93037.1"/>
    </source>
</evidence>
<organism evidence="8 9">
    <name type="scientific">Basidiobolus meristosporus CBS 931.73</name>
    <dbReference type="NCBI Taxonomy" id="1314790"/>
    <lineage>
        <taxon>Eukaryota</taxon>
        <taxon>Fungi</taxon>
        <taxon>Fungi incertae sedis</taxon>
        <taxon>Zoopagomycota</taxon>
        <taxon>Entomophthoromycotina</taxon>
        <taxon>Basidiobolomycetes</taxon>
        <taxon>Basidiobolales</taxon>
        <taxon>Basidiobolaceae</taxon>
        <taxon>Basidiobolus</taxon>
    </lineage>
</organism>
<dbReference type="GO" id="GO:0032259">
    <property type="term" value="P:methylation"/>
    <property type="evidence" value="ECO:0007669"/>
    <property type="project" value="UniProtKB-KW"/>
</dbReference>
<evidence type="ECO:0000256" key="6">
    <source>
        <dbReference type="RuleBase" id="RU367087"/>
    </source>
</evidence>
<evidence type="ECO:0000313" key="9">
    <source>
        <dbReference type="Proteomes" id="UP000193498"/>
    </source>
</evidence>
<dbReference type="InterPro" id="IPR024160">
    <property type="entry name" value="BIN3_SAM-bd_dom"/>
</dbReference>
<dbReference type="PROSITE" id="PS51515">
    <property type="entry name" value="BIN3_SAM"/>
    <property type="match status" value="1"/>
</dbReference>
<dbReference type="GO" id="GO:0008171">
    <property type="term" value="F:O-methyltransferase activity"/>
    <property type="evidence" value="ECO:0007669"/>
    <property type="project" value="UniProtKB-UniRule"/>
</dbReference>
<dbReference type="FunFam" id="3.40.50.150:FF:000083">
    <property type="entry name" value="7SK snRNA methylphosphate capping enzyme"/>
    <property type="match status" value="1"/>
</dbReference>
<evidence type="ECO:0000256" key="5">
    <source>
        <dbReference type="PROSITE-ProRule" id="PRU00848"/>
    </source>
</evidence>
<dbReference type="OrthoDB" id="540004at2759"/>
<dbReference type="STRING" id="1314790.A0A1Y1Y4X0"/>
<dbReference type="GO" id="GO:0008173">
    <property type="term" value="F:RNA methyltransferase activity"/>
    <property type="evidence" value="ECO:0007669"/>
    <property type="project" value="UniProtKB-UniRule"/>
</dbReference>
<name>A0A1Y1Y4X0_9FUNG</name>
<evidence type="ECO:0000256" key="1">
    <source>
        <dbReference type="ARBA" id="ARBA00008361"/>
    </source>
</evidence>
<feature type="domain" description="Bin3-type SAM" evidence="7">
    <location>
        <begin position="63"/>
        <end position="276"/>
    </location>
</feature>
<comment type="caution">
    <text evidence="8">The sequence shown here is derived from an EMBL/GenBank/DDBJ whole genome shotgun (WGS) entry which is preliminary data.</text>
</comment>
<proteinExistence type="inferred from homology"/>
<dbReference type="PANTHER" id="PTHR12315">
    <property type="entry name" value="BICOID-INTERACTING PROTEIN RELATED"/>
    <property type="match status" value="1"/>
</dbReference>